<name>A0ABU5AIF9_9HYPH</name>
<dbReference type="EMBL" id="JAVIIP010000003">
    <property type="protein sequence ID" value="MDX8537036.1"/>
    <property type="molecule type" value="Genomic_DNA"/>
</dbReference>
<proteinExistence type="predicted"/>
<dbReference type="Proteomes" id="UP001276564">
    <property type="component" value="Unassembled WGS sequence"/>
</dbReference>
<keyword evidence="2" id="KW-1185">Reference proteome</keyword>
<reference evidence="1 2" key="1">
    <citation type="submission" date="2023-08" db="EMBL/GenBank/DDBJ databases">
        <title>Implementing the SeqCode for naming new Mesorhizobium species isolated from Vachellia karroo root nodules.</title>
        <authorList>
            <person name="Van Lill M."/>
        </authorList>
    </citation>
    <scope>NUCLEOTIDE SEQUENCE [LARGE SCALE GENOMIC DNA]</scope>
    <source>
        <strain evidence="1 2">VK4B</strain>
    </source>
</reference>
<dbReference type="Pfam" id="PF11112">
    <property type="entry name" value="PyocinActivator"/>
    <property type="match status" value="1"/>
</dbReference>
<sequence>MNTAFLLMAQFNGAAVIPVEDVCNAFFSHLTPGKFVQKISLGEIALPLIRIDSASQKSAKGVHLLDLAAWIDRQRAAAKKECEQLTGVKL</sequence>
<dbReference type="InterPro" id="IPR020518">
    <property type="entry name" value="Tscrpt_reg_PrtN"/>
</dbReference>
<evidence type="ECO:0000313" key="1">
    <source>
        <dbReference type="EMBL" id="MDX8537036.1"/>
    </source>
</evidence>
<organism evidence="1 2">
    <name type="scientific">Mesorhizobium abyssinicae</name>
    <dbReference type="NCBI Taxonomy" id="1209958"/>
    <lineage>
        <taxon>Bacteria</taxon>
        <taxon>Pseudomonadati</taxon>
        <taxon>Pseudomonadota</taxon>
        <taxon>Alphaproteobacteria</taxon>
        <taxon>Hyphomicrobiales</taxon>
        <taxon>Phyllobacteriaceae</taxon>
        <taxon>Mesorhizobium</taxon>
    </lineage>
</organism>
<protein>
    <submittedName>
        <fullName evidence="1">Pyocin activator PrtN family protein</fullName>
    </submittedName>
</protein>
<dbReference type="RefSeq" id="WP_320319814.1">
    <property type="nucleotide sequence ID" value="NZ_JAVIIP010000003.1"/>
</dbReference>
<comment type="caution">
    <text evidence="1">The sequence shown here is derived from an EMBL/GenBank/DDBJ whole genome shotgun (WGS) entry which is preliminary data.</text>
</comment>
<gene>
    <name evidence="1" type="ORF">RFM23_05290</name>
</gene>
<evidence type="ECO:0000313" key="2">
    <source>
        <dbReference type="Proteomes" id="UP001276564"/>
    </source>
</evidence>
<accession>A0ABU5AIF9</accession>